<name>M2XMG8_GALSU</name>
<proteinExistence type="predicted"/>
<keyword evidence="3" id="KW-1185">Reference proteome</keyword>
<dbReference type="RefSeq" id="XP_005707877.1">
    <property type="nucleotide sequence ID" value="XM_005707820.1"/>
</dbReference>
<sequence>MAAQCRHSTSDISSPQKTSRKLYSQDKELENIQLKFEQIASSIFKLTQYIPKLDEIDATIEKFSIFHETCTRAIALNLSCHELNMSIEDANNNNNNNNEVTTKTELGFKSRHPKTKSKTTNTTFERTFQVILDSLPKQYRTKKEHIEKLEKIVRCLYLHKDKYLTTQVMLFISFRK</sequence>
<dbReference type="AlphaFoldDB" id="M2XMG8"/>
<feature type="region of interest" description="Disordered" evidence="1">
    <location>
        <begin position="1"/>
        <end position="20"/>
    </location>
</feature>
<evidence type="ECO:0000313" key="3">
    <source>
        <dbReference type="Proteomes" id="UP000030680"/>
    </source>
</evidence>
<dbReference type="OrthoDB" id="8675at2759"/>
<dbReference type="Gramene" id="EME31357">
    <property type="protein sequence ID" value="EME31357"/>
    <property type="gene ID" value="Gasu_13230"/>
</dbReference>
<dbReference type="KEGG" id="gsl:Gasu_13230"/>
<feature type="compositionally biased region" description="Polar residues" evidence="1">
    <location>
        <begin position="1"/>
        <end position="17"/>
    </location>
</feature>
<dbReference type="Proteomes" id="UP000030680">
    <property type="component" value="Unassembled WGS sequence"/>
</dbReference>
<evidence type="ECO:0000313" key="2">
    <source>
        <dbReference type="EMBL" id="EME31357.1"/>
    </source>
</evidence>
<reference evidence="3" key="1">
    <citation type="journal article" date="2013" name="Science">
        <title>Gene transfer from bacteria and archaea facilitated evolution of an extremophilic eukaryote.</title>
        <authorList>
            <person name="Schonknecht G."/>
            <person name="Chen W.H."/>
            <person name="Ternes C.M."/>
            <person name="Barbier G.G."/>
            <person name="Shrestha R.P."/>
            <person name="Stanke M."/>
            <person name="Brautigam A."/>
            <person name="Baker B.J."/>
            <person name="Banfield J.F."/>
            <person name="Garavito R.M."/>
            <person name="Carr K."/>
            <person name="Wilkerson C."/>
            <person name="Rensing S.A."/>
            <person name="Gagneul D."/>
            <person name="Dickenson N.E."/>
            <person name="Oesterhelt C."/>
            <person name="Lercher M.J."/>
            <person name="Weber A.P."/>
        </authorList>
    </citation>
    <scope>NUCLEOTIDE SEQUENCE [LARGE SCALE GENOMIC DNA]</scope>
    <source>
        <strain evidence="3">074W</strain>
    </source>
</reference>
<gene>
    <name evidence="2" type="ORF">Gasu_13230</name>
</gene>
<organism evidence="2 3">
    <name type="scientific">Galdieria sulphuraria</name>
    <name type="common">Red alga</name>
    <dbReference type="NCBI Taxonomy" id="130081"/>
    <lineage>
        <taxon>Eukaryota</taxon>
        <taxon>Rhodophyta</taxon>
        <taxon>Bangiophyceae</taxon>
        <taxon>Galdieriales</taxon>
        <taxon>Galdieriaceae</taxon>
        <taxon>Galdieria</taxon>
    </lineage>
</organism>
<dbReference type="GeneID" id="17090006"/>
<evidence type="ECO:0000256" key="1">
    <source>
        <dbReference type="SAM" id="MobiDB-lite"/>
    </source>
</evidence>
<dbReference type="EMBL" id="KB454492">
    <property type="protein sequence ID" value="EME31357.1"/>
    <property type="molecule type" value="Genomic_DNA"/>
</dbReference>
<accession>M2XMG8</accession>
<protein>
    <submittedName>
        <fullName evidence="2">Uncharacterized protein</fullName>
    </submittedName>
</protein>